<dbReference type="PRINTS" id="PR00173">
    <property type="entry name" value="EDTRNSPORT"/>
</dbReference>
<evidence type="ECO:0000313" key="8">
    <source>
        <dbReference type="EMBL" id="VDL72622.1"/>
    </source>
</evidence>
<dbReference type="AlphaFoldDB" id="A0A0N4Y0H8"/>
<keyword evidence="6 7" id="KW-0472">Membrane</keyword>
<dbReference type="PANTHER" id="PTHR11958:SF99">
    <property type="entry name" value="SODIUM-DEPENDENT EXCITATORY AMINO ACID TRANSPORTER GLT-6-RELATED"/>
    <property type="match status" value="1"/>
</dbReference>
<dbReference type="InterPro" id="IPR001991">
    <property type="entry name" value="Na-dicarboxylate_symporter"/>
</dbReference>
<dbReference type="WBParaSite" id="NBR_0000903201-mRNA-1">
    <property type="protein sequence ID" value="NBR_0000903201-mRNA-1"/>
    <property type="gene ID" value="NBR_0000903201"/>
</dbReference>
<evidence type="ECO:0000256" key="7">
    <source>
        <dbReference type="RuleBase" id="RU361216"/>
    </source>
</evidence>
<dbReference type="Pfam" id="PF00375">
    <property type="entry name" value="SDF"/>
    <property type="match status" value="1"/>
</dbReference>
<dbReference type="PANTHER" id="PTHR11958">
    <property type="entry name" value="SODIUM/DICARBOXYLATE SYMPORTER-RELATED"/>
    <property type="match status" value="1"/>
</dbReference>
<dbReference type="GO" id="GO:0005886">
    <property type="term" value="C:plasma membrane"/>
    <property type="evidence" value="ECO:0007669"/>
    <property type="project" value="TreeGrafter"/>
</dbReference>
<evidence type="ECO:0000256" key="6">
    <source>
        <dbReference type="ARBA" id="ARBA00023136"/>
    </source>
</evidence>
<dbReference type="EMBL" id="UYSL01020080">
    <property type="protein sequence ID" value="VDL72622.1"/>
    <property type="molecule type" value="Genomic_DNA"/>
</dbReference>
<comment type="similarity">
    <text evidence="2 7">Belongs to the dicarboxylate/amino acid:cation symporter (DAACS) (TC 2.A.23) family.</text>
</comment>
<keyword evidence="9" id="KW-1185">Reference proteome</keyword>
<dbReference type="InterPro" id="IPR050746">
    <property type="entry name" value="DAACS"/>
</dbReference>
<name>A0A0N4Y0H8_NIPBR</name>
<dbReference type="STRING" id="27835.A0A0N4Y0H8"/>
<evidence type="ECO:0000256" key="2">
    <source>
        <dbReference type="ARBA" id="ARBA00006148"/>
    </source>
</evidence>
<proteinExistence type="inferred from homology"/>
<dbReference type="GO" id="GO:0005313">
    <property type="term" value="F:L-glutamate transmembrane transporter activity"/>
    <property type="evidence" value="ECO:0007669"/>
    <property type="project" value="TreeGrafter"/>
</dbReference>
<evidence type="ECO:0000256" key="1">
    <source>
        <dbReference type="ARBA" id="ARBA00004141"/>
    </source>
</evidence>
<feature type="transmembrane region" description="Helical" evidence="7">
    <location>
        <begin position="26"/>
        <end position="49"/>
    </location>
</feature>
<protein>
    <recommendedName>
        <fullName evidence="7">Amino acid transporter</fullName>
    </recommendedName>
</protein>
<dbReference type="InterPro" id="IPR036458">
    <property type="entry name" value="Na:dicarbo_symporter_sf"/>
</dbReference>
<evidence type="ECO:0000256" key="4">
    <source>
        <dbReference type="ARBA" id="ARBA00022692"/>
    </source>
</evidence>
<comment type="subcellular location">
    <subcellularLocation>
        <location evidence="1 7">Membrane</location>
        <topology evidence="1 7">Multi-pass membrane protein</topology>
    </subcellularLocation>
</comment>
<organism evidence="10">
    <name type="scientific">Nippostrongylus brasiliensis</name>
    <name type="common">Rat hookworm</name>
    <dbReference type="NCBI Taxonomy" id="27835"/>
    <lineage>
        <taxon>Eukaryota</taxon>
        <taxon>Metazoa</taxon>
        <taxon>Ecdysozoa</taxon>
        <taxon>Nematoda</taxon>
        <taxon>Chromadorea</taxon>
        <taxon>Rhabditida</taxon>
        <taxon>Rhabditina</taxon>
        <taxon>Rhabditomorpha</taxon>
        <taxon>Strongyloidea</taxon>
        <taxon>Heligmosomidae</taxon>
        <taxon>Nippostrongylus</taxon>
    </lineage>
</organism>
<dbReference type="GO" id="GO:0015175">
    <property type="term" value="F:neutral L-amino acid transmembrane transporter activity"/>
    <property type="evidence" value="ECO:0007669"/>
    <property type="project" value="TreeGrafter"/>
</dbReference>
<dbReference type="Proteomes" id="UP000271162">
    <property type="component" value="Unassembled WGS sequence"/>
</dbReference>
<gene>
    <name evidence="8" type="ORF">NBR_LOCUS9033</name>
</gene>
<keyword evidence="5 7" id="KW-1133">Transmembrane helix</keyword>
<evidence type="ECO:0000313" key="10">
    <source>
        <dbReference type="WBParaSite" id="NBR_0000903201-mRNA-1"/>
    </source>
</evidence>
<dbReference type="Gene3D" id="1.10.3860.10">
    <property type="entry name" value="Sodium:dicarboxylate symporter"/>
    <property type="match status" value="1"/>
</dbReference>
<evidence type="ECO:0000313" key="9">
    <source>
        <dbReference type="Proteomes" id="UP000271162"/>
    </source>
</evidence>
<dbReference type="SUPFAM" id="SSF118215">
    <property type="entry name" value="Proton glutamate symport protein"/>
    <property type="match status" value="1"/>
</dbReference>
<reference evidence="10" key="1">
    <citation type="submission" date="2017-02" db="UniProtKB">
        <authorList>
            <consortium name="WormBaseParasite"/>
        </authorList>
    </citation>
    <scope>IDENTIFICATION</scope>
</reference>
<reference evidence="8 9" key="2">
    <citation type="submission" date="2018-11" db="EMBL/GenBank/DDBJ databases">
        <authorList>
            <consortium name="Pathogen Informatics"/>
        </authorList>
    </citation>
    <scope>NUCLEOTIDE SEQUENCE [LARGE SCALE GENOMIC DNA]</scope>
</reference>
<keyword evidence="7" id="KW-0769">Symport</keyword>
<dbReference type="GO" id="GO:0015501">
    <property type="term" value="F:glutamate:sodium symporter activity"/>
    <property type="evidence" value="ECO:0007669"/>
    <property type="project" value="TreeGrafter"/>
</dbReference>
<accession>A0A0N4Y0H8</accession>
<keyword evidence="3 7" id="KW-0813">Transport</keyword>
<comment type="caution">
    <text evidence="7">Lacks conserved residue(s) required for the propagation of feature annotation.</text>
</comment>
<evidence type="ECO:0000256" key="5">
    <source>
        <dbReference type="ARBA" id="ARBA00022989"/>
    </source>
</evidence>
<evidence type="ECO:0000256" key="3">
    <source>
        <dbReference type="ARBA" id="ARBA00022448"/>
    </source>
</evidence>
<sequence>MSKSIWYSSVTATISSLGLNAVPAGLVSILLILSTVGLPATEVPLLFAVDWMLDRIRTSLNVYGDGFASSVVEHILKGKLKASSALELQRRESMIL</sequence>
<keyword evidence="4 7" id="KW-0812">Transmembrane</keyword>